<dbReference type="Proteomes" id="UP000499080">
    <property type="component" value="Unassembled WGS sequence"/>
</dbReference>
<feature type="non-terminal residue" evidence="1">
    <location>
        <position position="68"/>
    </location>
</feature>
<reference evidence="1 2" key="1">
    <citation type="journal article" date="2019" name="Sci. Rep.">
        <title>Orb-weaving spider Araneus ventricosus genome elucidates the spidroin gene catalogue.</title>
        <authorList>
            <person name="Kono N."/>
            <person name="Nakamura H."/>
            <person name="Ohtoshi R."/>
            <person name="Moran D.A.P."/>
            <person name="Shinohara A."/>
            <person name="Yoshida Y."/>
            <person name="Fujiwara M."/>
            <person name="Mori M."/>
            <person name="Tomita M."/>
            <person name="Arakawa K."/>
        </authorList>
    </citation>
    <scope>NUCLEOTIDE SEQUENCE [LARGE SCALE GENOMIC DNA]</scope>
</reference>
<proteinExistence type="predicted"/>
<accession>A0A4Y2GXE7</accession>
<protein>
    <submittedName>
        <fullName evidence="1">Uncharacterized protein</fullName>
    </submittedName>
</protein>
<evidence type="ECO:0000313" key="2">
    <source>
        <dbReference type="Proteomes" id="UP000499080"/>
    </source>
</evidence>
<gene>
    <name evidence="1" type="ORF">AVEN_177888_1</name>
</gene>
<dbReference type="EMBL" id="BGPR01256135">
    <property type="protein sequence ID" value="GBM57396.1"/>
    <property type="molecule type" value="Genomic_DNA"/>
</dbReference>
<organism evidence="1 2">
    <name type="scientific">Araneus ventricosus</name>
    <name type="common">Orbweaver spider</name>
    <name type="synonym">Epeira ventricosa</name>
    <dbReference type="NCBI Taxonomy" id="182803"/>
    <lineage>
        <taxon>Eukaryota</taxon>
        <taxon>Metazoa</taxon>
        <taxon>Ecdysozoa</taxon>
        <taxon>Arthropoda</taxon>
        <taxon>Chelicerata</taxon>
        <taxon>Arachnida</taxon>
        <taxon>Araneae</taxon>
        <taxon>Araneomorphae</taxon>
        <taxon>Entelegynae</taxon>
        <taxon>Araneoidea</taxon>
        <taxon>Araneidae</taxon>
        <taxon>Araneus</taxon>
    </lineage>
</organism>
<sequence length="68" mass="7614">MKLPRTLGETTRRMNDVGFVWRDQKTTCDANECHPYHMTVLGNAIVKIVLWATSRVPVDGAAIASDVR</sequence>
<name>A0A4Y2GXE7_ARAVE</name>
<evidence type="ECO:0000313" key="1">
    <source>
        <dbReference type="EMBL" id="GBM57396.1"/>
    </source>
</evidence>
<keyword evidence="2" id="KW-1185">Reference proteome</keyword>
<dbReference type="AlphaFoldDB" id="A0A4Y2GXE7"/>
<comment type="caution">
    <text evidence="1">The sequence shown here is derived from an EMBL/GenBank/DDBJ whole genome shotgun (WGS) entry which is preliminary data.</text>
</comment>